<protein>
    <submittedName>
        <fullName evidence="1">Uncharacterized protein</fullName>
    </submittedName>
</protein>
<accession>A0A328THH4</accession>
<evidence type="ECO:0000313" key="2">
    <source>
        <dbReference type="Proteomes" id="UP000244334"/>
    </source>
</evidence>
<proteinExistence type="predicted"/>
<evidence type="ECO:0000313" key="1">
    <source>
        <dbReference type="EMBL" id="RAP69878.1"/>
    </source>
</evidence>
<feature type="non-terminal residue" evidence="1">
    <location>
        <position position="44"/>
    </location>
</feature>
<keyword evidence="2" id="KW-1185">Reference proteome</keyword>
<gene>
    <name evidence="1" type="ORF">ACZ87_03327</name>
</gene>
<sequence length="44" mass="4910">MARRIADLGHEAKLISPQFVRPFVKSKNVAPLQGERHGFVVPVL</sequence>
<dbReference type="AlphaFoldDB" id="A0A328THH4"/>
<dbReference type="Proteomes" id="UP000244334">
    <property type="component" value="Unassembled WGS sequence"/>
</dbReference>
<name>A0A328THH4_9GAMM</name>
<dbReference type="EMBL" id="LJAM02000548">
    <property type="protein sequence ID" value="RAP69878.1"/>
    <property type="molecule type" value="Genomic_DNA"/>
</dbReference>
<reference evidence="1" key="1">
    <citation type="submission" date="2018-04" db="EMBL/GenBank/DDBJ databases">
        <title>Genomes of the Obligate Erwinia dacicola and Facultative Enterobacter sp. OLF Endosymbionts of the Olive Fruit fly, Bactrocera oleae.</title>
        <authorList>
            <person name="Estes A.M."/>
            <person name="Hearn D.J."/>
            <person name="Agarwal S."/>
            <person name="Pierson E.A."/>
            <person name="Dunning-Hotopp J.C."/>
        </authorList>
    </citation>
    <scope>NUCLEOTIDE SEQUENCE [LARGE SCALE GENOMIC DNA]</scope>
    <source>
        <strain evidence="1">Oroville</strain>
    </source>
</reference>
<organism evidence="1 2">
    <name type="scientific">Candidatus Erwinia dacicola</name>
    <dbReference type="NCBI Taxonomy" id="252393"/>
    <lineage>
        <taxon>Bacteria</taxon>
        <taxon>Pseudomonadati</taxon>
        <taxon>Pseudomonadota</taxon>
        <taxon>Gammaproteobacteria</taxon>
        <taxon>Enterobacterales</taxon>
        <taxon>Erwiniaceae</taxon>
        <taxon>Erwinia</taxon>
    </lineage>
</organism>
<comment type="caution">
    <text evidence="1">The sequence shown here is derived from an EMBL/GenBank/DDBJ whole genome shotgun (WGS) entry which is preliminary data.</text>
</comment>